<evidence type="ECO:0000313" key="1">
    <source>
        <dbReference type="EMBL" id="RMA41588.1"/>
    </source>
</evidence>
<dbReference type="Gene3D" id="2.180.10.10">
    <property type="entry name" value="RHS repeat-associated core"/>
    <property type="match status" value="1"/>
</dbReference>
<dbReference type="EMBL" id="RCNT01000007">
    <property type="protein sequence ID" value="RMA41588.1"/>
    <property type="molecule type" value="Genomic_DNA"/>
</dbReference>
<evidence type="ECO:0008006" key="3">
    <source>
        <dbReference type="Google" id="ProtNLM"/>
    </source>
</evidence>
<protein>
    <recommendedName>
        <fullName evidence="3">RHS repeat protein</fullName>
    </recommendedName>
</protein>
<dbReference type="AlphaFoldDB" id="A0A3L9Y2T9"/>
<keyword evidence="2" id="KW-1185">Reference proteome</keyword>
<name>A0A3L9Y2T9_9RHOB</name>
<dbReference type="InterPro" id="IPR031325">
    <property type="entry name" value="RHS_repeat"/>
</dbReference>
<proteinExistence type="predicted"/>
<evidence type="ECO:0000313" key="2">
    <source>
        <dbReference type="Proteomes" id="UP000281343"/>
    </source>
</evidence>
<dbReference type="OrthoDB" id="7620568at2"/>
<dbReference type="Proteomes" id="UP000281343">
    <property type="component" value="Unassembled WGS sequence"/>
</dbReference>
<reference evidence="1 2" key="1">
    <citation type="submission" date="2018-10" db="EMBL/GenBank/DDBJ databases">
        <authorList>
            <person name="Jung H.S."/>
            <person name="Jeon C.O."/>
        </authorList>
    </citation>
    <scope>NUCLEOTIDE SEQUENCE [LARGE SCALE GENOMIC DNA]</scope>
    <source>
        <strain evidence="1 2">MA-7-27</strain>
    </source>
</reference>
<dbReference type="Pfam" id="PF05593">
    <property type="entry name" value="RHS_repeat"/>
    <property type="match status" value="1"/>
</dbReference>
<comment type="caution">
    <text evidence="1">The sequence shown here is derived from an EMBL/GenBank/DDBJ whole genome shotgun (WGS) entry which is preliminary data.</text>
</comment>
<sequence>MSRTDRATGAVETYTYDSQNRLIGWTDGVSVISYAYDALDRRIAVTVDGVTESFVYDPWSPYSSIANDVLLDFQDDTLVRRWLHGPEVDEPLAYERYAGTTTGGTGTALELFRNRLGSMILAVSVSTGAVAAEYDYDSTGQRMHCRFCRGRRGSLTGRTWG</sequence>
<gene>
    <name evidence="1" type="ORF">D9R08_13570</name>
</gene>
<accession>A0A3L9Y2T9</accession>
<organism evidence="1 2">
    <name type="scientific">Rhodophyticola porphyridii</name>
    <dbReference type="NCBI Taxonomy" id="1852017"/>
    <lineage>
        <taxon>Bacteria</taxon>
        <taxon>Pseudomonadati</taxon>
        <taxon>Pseudomonadota</taxon>
        <taxon>Alphaproteobacteria</taxon>
        <taxon>Rhodobacterales</taxon>
        <taxon>Roseobacteraceae</taxon>
        <taxon>Rhodophyticola</taxon>
    </lineage>
</organism>